<dbReference type="EMBL" id="SUMC01000013">
    <property type="protein sequence ID" value="TKA10558.1"/>
    <property type="molecule type" value="Genomic_DNA"/>
</dbReference>
<evidence type="ECO:0000313" key="3">
    <source>
        <dbReference type="Proteomes" id="UP000305778"/>
    </source>
</evidence>
<keyword evidence="3" id="KW-1185">Reference proteome</keyword>
<dbReference type="InterPro" id="IPR008538">
    <property type="entry name" value="Uma2"/>
</dbReference>
<dbReference type="PANTHER" id="PTHR35400:SF3">
    <property type="entry name" value="SLL1072 PROTEIN"/>
    <property type="match status" value="1"/>
</dbReference>
<evidence type="ECO:0000313" key="2">
    <source>
        <dbReference type="EMBL" id="TKA10558.1"/>
    </source>
</evidence>
<dbReference type="Proteomes" id="UP000305778">
    <property type="component" value="Unassembled WGS sequence"/>
</dbReference>
<gene>
    <name evidence="2" type="ORF">FCI23_16370</name>
</gene>
<dbReference type="AlphaFoldDB" id="A0A4U0SN60"/>
<dbReference type="InterPro" id="IPR011335">
    <property type="entry name" value="Restrct_endonuc-II-like"/>
</dbReference>
<keyword evidence="2" id="KW-0540">Nuclease</keyword>
<dbReference type="CDD" id="cd06260">
    <property type="entry name" value="DUF820-like"/>
    <property type="match status" value="1"/>
</dbReference>
<dbReference type="Pfam" id="PF05685">
    <property type="entry name" value="Uma2"/>
    <property type="match status" value="1"/>
</dbReference>
<evidence type="ECO:0000259" key="1">
    <source>
        <dbReference type="Pfam" id="PF05685"/>
    </source>
</evidence>
<dbReference type="PANTHER" id="PTHR35400">
    <property type="entry name" value="SLR1083 PROTEIN"/>
    <property type="match status" value="1"/>
</dbReference>
<dbReference type="GO" id="GO:0004519">
    <property type="term" value="F:endonuclease activity"/>
    <property type="evidence" value="ECO:0007669"/>
    <property type="project" value="UniProtKB-KW"/>
</dbReference>
<keyword evidence="2" id="KW-0255">Endonuclease</keyword>
<dbReference type="Gene3D" id="3.90.1570.10">
    <property type="entry name" value="tt1808, chain A"/>
    <property type="match status" value="1"/>
</dbReference>
<comment type="caution">
    <text evidence="2">The sequence shown here is derived from an EMBL/GenBank/DDBJ whole genome shotgun (WGS) entry which is preliminary data.</text>
</comment>
<feature type="domain" description="Putative restriction endonuclease" evidence="1">
    <location>
        <begin position="14"/>
        <end position="173"/>
    </location>
</feature>
<dbReference type="InterPro" id="IPR012296">
    <property type="entry name" value="Nuclease_put_TT1808"/>
</dbReference>
<organism evidence="2 3">
    <name type="scientific">Actinacidiphila oryziradicis</name>
    <dbReference type="NCBI Taxonomy" id="2571141"/>
    <lineage>
        <taxon>Bacteria</taxon>
        <taxon>Bacillati</taxon>
        <taxon>Actinomycetota</taxon>
        <taxon>Actinomycetes</taxon>
        <taxon>Kitasatosporales</taxon>
        <taxon>Streptomycetaceae</taxon>
        <taxon>Actinacidiphila</taxon>
    </lineage>
</organism>
<accession>A0A4U0SN60</accession>
<dbReference type="OrthoDB" id="4537149at2"/>
<dbReference type="RefSeq" id="WP_136724628.1">
    <property type="nucleotide sequence ID" value="NZ_SUMC01000013.1"/>
</dbReference>
<dbReference type="SUPFAM" id="SSF52980">
    <property type="entry name" value="Restriction endonuclease-like"/>
    <property type="match status" value="1"/>
</dbReference>
<reference evidence="2 3" key="1">
    <citation type="submission" date="2019-04" db="EMBL/GenBank/DDBJ databases">
        <title>Streptomyces oryziradicis sp. nov., a novel actinomycete isolated from rhizosphere soil of rice (Oryza sativa L.).</title>
        <authorList>
            <person name="Li C."/>
        </authorList>
    </citation>
    <scope>NUCLEOTIDE SEQUENCE [LARGE SCALE GENOMIC DNA]</scope>
    <source>
        <strain evidence="2 3">NEAU-C40</strain>
    </source>
</reference>
<keyword evidence="2" id="KW-0378">Hydrolase</keyword>
<protein>
    <submittedName>
        <fullName evidence="2">Uma2 family endonuclease</fullName>
    </submittedName>
</protein>
<proteinExistence type="predicted"/>
<sequence length="184" mass="20787">MTVVDERAHRILDHMEVPEGYNVELINGEIILSPSGKPLHWEIQLELIQQFGIHREWRIGAEQTVIHPNFADEPRPDFFAMPASVPVEPDGVFPADRIEFIVEVLSRNNRGTDLVDKVEVYARFGIGLYLIIDPFKGQCVSHRSPKAEGYAESSMTDFGGPVELPEPFGFAIDTSRFGRYPAKH</sequence>
<name>A0A4U0SN60_9ACTN</name>